<name>A0A497ZV45_9RHOB</name>
<dbReference type="PANTHER" id="PTHR34406">
    <property type="entry name" value="PROTEIN YCEI"/>
    <property type="match status" value="1"/>
</dbReference>
<organism evidence="2 3">
    <name type="scientific">Ruegeria conchae</name>
    <dbReference type="NCBI Taxonomy" id="981384"/>
    <lineage>
        <taxon>Bacteria</taxon>
        <taxon>Pseudomonadati</taxon>
        <taxon>Pseudomonadota</taxon>
        <taxon>Alphaproteobacteria</taxon>
        <taxon>Rhodobacterales</taxon>
        <taxon>Roseobacteraceae</taxon>
        <taxon>Ruegeria</taxon>
    </lineage>
</organism>
<feature type="domain" description="Lipid/polyisoprenoid-binding YceI-like" evidence="1">
    <location>
        <begin position="28"/>
        <end position="195"/>
    </location>
</feature>
<accession>A0A497ZV45</accession>
<comment type="caution">
    <text evidence="2">The sequence shown here is derived from an EMBL/GenBank/DDBJ whole genome shotgun (WGS) entry which is preliminary data.</text>
</comment>
<dbReference type="STRING" id="981384.GCA_000192475_02993"/>
<reference evidence="2 3" key="1">
    <citation type="submission" date="2018-10" db="EMBL/GenBank/DDBJ databases">
        <title>Genomic Encyclopedia of Archaeal and Bacterial Type Strains, Phase II (KMG-II): from individual species to whole genera.</title>
        <authorList>
            <person name="Goeker M."/>
        </authorList>
    </citation>
    <scope>NUCLEOTIDE SEQUENCE [LARGE SCALE GENOMIC DNA]</scope>
    <source>
        <strain evidence="2 3">DSM 29317</strain>
    </source>
</reference>
<evidence type="ECO:0000259" key="1">
    <source>
        <dbReference type="SMART" id="SM00867"/>
    </source>
</evidence>
<dbReference type="SMART" id="SM00867">
    <property type="entry name" value="YceI"/>
    <property type="match status" value="1"/>
</dbReference>
<dbReference type="PROSITE" id="PS51318">
    <property type="entry name" value="TAT"/>
    <property type="match status" value="1"/>
</dbReference>
<dbReference type="Pfam" id="PF04264">
    <property type="entry name" value="YceI"/>
    <property type="match status" value="1"/>
</dbReference>
<gene>
    <name evidence="2" type="ORF">CLV75_0322</name>
</gene>
<proteinExistence type="predicted"/>
<dbReference type="OrthoDB" id="9811006at2"/>
<dbReference type="PANTHER" id="PTHR34406:SF1">
    <property type="entry name" value="PROTEIN YCEI"/>
    <property type="match status" value="1"/>
</dbReference>
<dbReference type="InterPro" id="IPR007372">
    <property type="entry name" value="Lipid/polyisoprenoid-bd_YceI"/>
</dbReference>
<protein>
    <submittedName>
        <fullName evidence="2">Polyisoprenoid-binding protein YceI</fullName>
    </submittedName>
</protein>
<dbReference type="SUPFAM" id="SSF101874">
    <property type="entry name" value="YceI-like"/>
    <property type="match status" value="1"/>
</dbReference>
<dbReference type="EMBL" id="RCCT01000001">
    <property type="protein sequence ID" value="RLK10353.1"/>
    <property type="molecule type" value="Genomic_DNA"/>
</dbReference>
<dbReference type="AlphaFoldDB" id="A0A497ZV45"/>
<dbReference type="InterPro" id="IPR036761">
    <property type="entry name" value="TTHA0802/YceI-like_sf"/>
</dbReference>
<dbReference type="Gene3D" id="2.40.128.110">
    <property type="entry name" value="Lipid/polyisoprenoid-binding, YceI-like"/>
    <property type="match status" value="1"/>
</dbReference>
<dbReference type="RefSeq" id="WP_010439561.1">
    <property type="nucleotide sequence ID" value="NZ_AEYW01000006.1"/>
</dbReference>
<dbReference type="InterPro" id="IPR006311">
    <property type="entry name" value="TAT_signal"/>
</dbReference>
<keyword evidence="3" id="KW-1185">Reference proteome</keyword>
<evidence type="ECO:0000313" key="2">
    <source>
        <dbReference type="EMBL" id="RLK10353.1"/>
    </source>
</evidence>
<evidence type="ECO:0000313" key="3">
    <source>
        <dbReference type="Proteomes" id="UP000271700"/>
    </source>
</evidence>
<dbReference type="Proteomes" id="UP000271700">
    <property type="component" value="Unassembled WGS sequence"/>
</dbReference>
<sequence>MTDHTRRTLIAGLAALPFARDAHAALTPYVLATERRSVEFTYTLSGTAQTGTMPVQSAQILIDTRRLQNSRVDVAMDVARARTKLPFARGPMLGSSVLNAARYPTIRFVTTKIQLGPTGRISEGATVTGDLTVRDVTRPVTLKADLYRRPGSAVDDLDTLFIRLVGALNRHEFGASGYPDLVQPMIGLNIRAEIIRQD</sequence>